<evidence type="ECO:0000313" key="3">
    <source>
        <dbReference type="Proteomes" id="UP000588068"/>
    </source>
</evidence>
<keyword evidence="3" id="KW-1185">Reference proteome</keyword>
<accession>A0A841HWB6</accession>
<comment type="caution">
    <text evidence="2">The sequence shown here is derived from an EMBL/GenBank/DDBJ whole genome shotgun (WGS) entry which is preliminary data.</text>
</comment>
<evidence type="ECO:0000313" key="2">
    <source>
        <dbReference type="EMBL" id="MBB6096242.1"/>
    </source>
</evidence>
<dbReference type="AlphaFoldDB" id="A0A841HWB6"/>
<keyword evidence="1" id="KW-0472">Membrane</keyword>
<sequence>MLSALLWTYSWFPGFLAGLLAGRGAVPLAVVTVVIGAVAKSVFHSLFSPMVVIDDWDPAIVNLVQGLLAIVAAAVAAFAGQCMSRRRGWVTAKD</sequence>
<evidence type="ECO:0000256" key="1">
    <source>
        <dbReference type="SAM" id="Phobius"/>
    </source>
</evidence>
<gene>
    <name evidence="2" type="ORF">HNQ60_005164</name>
</gene>
<dbReference type="EMBL" id="JACHHZ010000007">
    <property type="protein sequence ID" value="MBB6096242.1"/>
    <property type="molecule type" value="Genomic_DNA"/>
</dbReference>
<organism evidence="2 3">
    <name type="scientific">Povalibacter uvarum</name>
    <dbReference type="NCBI Taxonomy" id="732238"/>
    <lineage>
        <taxon>Bacteria</taxon>
        <taxon>Pseudomonadati</taxon>
        <taxon>Pseudomonadota</taxon>
        <taxon>Gammaproteobacteria</taxon>
        <taxon>Steroidobacterales</taxon>
        <taxon>Steroidobacteraceae</taxon>
        <taxon>Povalibacter</taxon>
    </lineage>
</organism>
<dbReference type="RefSeq" id="WP_184335635.1">
    <property type="nucleotide sequence ID" value="NZ_JACHHZ010000007.1"/>
</dbReference>
<protein>
    <submittedName>
        <fullName evidence="2">Putative membrane protein</fullName>
    </submittedName>
</protein>
<feature type="transmembrane region" description="Helical" evidence="1">
    <location>
        <begin position="12"/>
        <end position="39"/>
    </location>
</feature>
<reference evidence="2 3" key="1">
    <citation type="submission" date="2020-08" db="EMBL/GenBank/DDBJ databases">
        <title>Genomic Encyclopedia of Type Strains, Phase IV (KMG-IV): sequencing the most valuable type-strain genomes for metagenomic binning, comparative biology and taxonomic classification.</title>
        <authorList>
            <person name="Goeker M."/>
        </authorList>
    </citation>
    <scope>NUCLEOTIDE SEQUENCE [LARGE SCALE GENOMIC DNA]</scope>
    <source>
        <strain evidence="2 3">DSM 26723</strain>
    </source>
</reference>
<name>A0A841HWB6_9GAMM</name>
<keyword evidence="1" id="KW-0812">Transmembrane</keyword>
<keyword evidence="1" id="KW-1133">Transmembrane helix</keyword>
<proteinExistence type="predicted"/>
<dbReference type="Proteomes" id="UP000588068">
    <property type="component" value="Unassembled WGS sequence"/>
</dbReference>
<feature type="transmembrane region" description="Helical" evidence="1">
    <location>
        <begin position="59"/>
        <end position="79"/>
    </location>
</feature>